<dbReference type="PANTHER" id="PTHR23416">
    <property type="entry name" value="SIALIC ACID SYNTHASE-RELATED"/>
    <property type="match status" value="1"/>
</dbReference>
<reference evidence="2" key="1">
    <citation type="journal article" date="2019" name="Int. J. Syst. Evol. Microbiol.">
        <title>The Global Catalogue of Microorganisms (GCM) 10K type strain sequencing project: providing services to taxonomists for standard genome sequencing and annotation.</title>
        <authorList>
            <consortium name="The Broad Institute Genomics Platform"/>
            <consortium name="The Broad Institute Genome Sequencing Center for Infectious Disease"/>
            <person name="Wu L."/>
            <person name="Ma J."/>
        </authorList>
    </citation>
    <scope>NUCLEOTIDE SEQUENCE [LARGE SCALE GENOMIC DNA]</scope>
    <source>
        <strain evidence="2">CCUG 49584</strain>
    </source>
</reference>
<proteinExistence type="predicted"/>
<dbReference type="InterPro" id="IPR001451">
    <property type="entry name" value="Hexapep"/>
</dbReference>
<dbReference type="InterPro" id="IPR011004">
    <property type="entry name" value="Trimer_LpxA-like_sf"/>
</dbReference>
<dbReference type="Proteomes" id="UP001597263">
    <property type="component" value="Unassembled WGS sequence"/>
</dbReference>
<name>A0ABW3V0Q3_9HYPH</name>
<sequence length="176" mass="18169">MKAAVSYFNSIFWQLLPSTRFFFLKRKLLTLAGARIGANVRCASSVRTFVGGSLSIGANTWVGHEVLFVGGEASITIGADCDIAPRVSFITGTHEVEASGPKAAGRSYSLPITIGSGCWICAGATLLGGTVIGDHSIIAAGAVVRGEFAPYSIIGGVPAKVIRNLLGASPAELTLD</sequence>
<accession>A0ABW3V0Q3</accession>
<dbReference type="RefSeq" id="WP_289389039.1">
    <property type="nucleotide sequence ID" value="NZ_JAUCBM010000037.1"/>
</dbReference>
<dbReference type="GO" id="GO:0016746">
    <property type="term" value="F:acyltransferase activity"/>
    <property type="evidence" value="ECO:0007669"/>
    <property type="project" value="UniProtKB-KW"/>
</dbReference>
<dbReference type="InterPro" id="IPR051159">
    <property type="entry name" value="Hexapeptide_acetyltransf"/>
</dbReference>
<dbReference type="CDD" id="cd04647">
    <property type="entry name" value="LbH_MAT_like"/>
    <property type="match status" value="1"/>
</dbReference>
<keyword evidence="1" id="KW-0012">Acyltransferase</keyword>
<protein>
    <submittedName>
        <fullName evidence="1">Acyltransferase</fullName>
    </submittedName>
</protein>
<dbReference type="Pfam" id="PF00132">
    <property type="entry name" value="Hexapep"/>
    <property type="match status" value="1"/>
</dbReference>
<dbReference type="Gene3D" id="2.160.10.10">
    <property type="entry name" value="Hexapeptide repeat proteins"/>
    <property type="match status" value="1"/>
</dbReference>
<dbReference type="EMBL" id="JBHTMA010000031">
    <property type="protein sequence ID" value="MFD1226653.1"/>
    <property type="molecule type" value="Genomic_DNA"/>
</dbReference>
<comment type="caution">
    <text evidence="1">The sequence shown here is derived from an EMBL/GenBank/DDBJ whole genome shotgun (WGS) entry which is preliminary data.</text>
</comment>
<evidence type="ECO:0000313" key="1">
    <source>
        <dbReference type="EMBL" id="MFD1226653.1"/>
    </source>
</evidence>
<keyword evidence="1" id="KW-0808">Transferase</keyword>
<gene>
    <name evidence="1" type="ORF">ACFQ35_05740</name>
</gene>
<evidence type="ECO:0000313" key="2">
    <source>
        <dbReference type="Proteomes" id="UP001597263"/>
    </source>
</evidence>
<keyword evidence="2" id="KW-1185">Reference proteome</keyword>
<organism evidence="1 2">
    <name type="scientific">Pseudochrobactrum kiredjianiae</name>
    <dbReference type="NCBI Taxonomy" id="386305"/>
    <lineage>
        <taxon>Bacteria</taxon>
        <taxon>Pseudomonadati</taxon>
        <taxon>Pseudomonadota</taxon>
        <taxon>Alphaproteobacteria</taxon>
        <taxon>Hyphomicrobiales</taxon>
        <taxon>Brucellaceae</taxon>
        <taxon>Pseudochrobactrum</taxon>
    </lineage>
</organism>
<dbReference type="SUPFAM" id="SSF51161">
    <property type="entry name" value="Trimeric LpxA-like enzymes"/>
    <property type="match status" value="1"/>
</dbReference>